<protein>
    <submittedName>
        <fullName evidence="7">DNA uptake lipoprotein-like</fullName>
    </submittedName>
</protein>
<keyword evidence="8" id="KW-1185">Reference proteome</keyword>
<keyword evidence="3" id="KW-0998">Cell outer membrane</keyword>
<dbReference type="InterPro" id="IPR011990">
    <property type="entry name" value="TPR-like_helical_dom_sf"/>
</dbReference>
<evidence type="ECO:0000256" key="4">
    <source>
        <dbReference type="SAM" id="MobiDB-lite"/>
    </source>
</evidence>
<keyword evidence="7" id="KW-0449">Lipoprotein</keyword>
<accession>A0A4Q0T4Z5</accession>
<feature type="region of interest" description="Disordered" evidence="4">
    <location>
        <begin position="44"/>
        <end position="109"/>
    </location>
</feature>
<gene>
    <name evidence="7" type="ORF">GRAN_2125</name>
</gene>
<feature type="domain" description="Outer membrane lipoprotein BamD-like" evidence="6">
    <location>
        <begin position="120"/>
        <end position="304"/>
    </location>
</feature>
<evidence type="ECO:0000313" key="8">
    <source>
        <dbReference type="Proteomes" id="UP000289437"/>
    </source>
</evidence>
<dbReference type="NCBIfam" id="TIGR03302">
    <property type="entry name" value="OM_YfiO"/>
    <property type="match status" value="1"/>
</dbReference>
<evidence type="ECO:0000259" key="6">
    <source>
        <dbReference type="Pfam" id="PF13525"/>
    </source>
</evidence>
<evidence type="ECO:0000256" key="2">
    <source>
        <dbReference type="ARBA" id="ARBA00023136"/>
    </source>
</evidence>
<feature type="compositionally biased region" description="Polar residues" evidence="4">
    <location>
        <begin position="55"/>
        <end position="65"/>
    </location>
</feature>
<evidence type="ECO:0000256" key="5">
    <source>
        <dbReference type="SAM" id="SignalP"/>
    </source>
</evidence>
<dbReference type="Pfam" id="PF13525">
    <property type="entry name" value="YfiO"/>
    <property type="match status" value="1"/>
</dbReference>
<feature type="compositionally biased region" description="Polar residues" evidence="4">
    <location>
        <begin position="483"/>
        <end position="502"/>
    </location>
</feature>
<feature type="chain" id="PRO_5020338693" evidence="5">
    <location>
        <begin position="36"/>
        <end position="608"/>
    </location>
</feature>
<dbReference type="EMBL" id="RDSM01000001">
    <property type="protein sequence ID" value="RXH58815.1"/>
    <property type="molecule type" value="Genomic_DNA"/>
</dbReference>
<name>A0A4Q0T4Z5_9BACT</name>
<feature type="compositionally biased region" description="Basic and acidic residues" evidence="4">
    <location>
        <begin position="582"/>
        <end position="594"/>
    </location>
</feature>
<reference evidence="8" key="2">
    <citation type="submission" date="2019-02" db="EMBL/GenBank/DDBJ databases">
        <title>Granulicella sibirica sp. nov., a psychrotolerant acidobacterium isolated from an organic soil layer in forested tundra, West Siberia.</title>
        <authorList>
            <person name="Oshkin I.Y."/>
            <person name="Kulichevskaya I.S."/>
            <person name="Rijpstra W.I.C."/>
            <person name="Sinninghe Damste J.S."/>
            <person name="Rakitin A.L."/>
            <person name="Ravin N.V."/>
            <person name="Dedysh S.N."/>
        </authorList>
    </citation>
    <scope>NUCLEOTIDE SEQUENCE [LARGE SCALE GENOMIC DNA]</scope>
    <source>
        <strain evidence="8">AF10</strain>
    </source>
</reference>
<feature type="region of interest" description="Disordered" evidence="4">
    <location>
        <begin position="481"/>
        <end position="608"/>
    </location>
</feature>
<evidence type="ECO:0000256" key="3">
    <source>
        <dbReference type="ARBA" id="ARBA00023237"/>
    </source>
</evidence>
<feature type="compositionally biased region" description="Low complexity" evidence="4">
    <location>
        <begin position="526"/>
        <end position="543"/>
    </location>
</feature>
<comment type="caution">
    <text evidence="7">The sequence shown here is derived from an EMBL/GenBank/DDBJ whole genome shotgun (WGS) entry which is preliminary data.</text>
</comment>
<evidence type="ECO:0000256" key="1">
    <source>
        <dbReference type="ARBA" id="ARBA00022729"/>
    </source>
</evidence>
<organism evidence="7 8">
    <name type="scientific">Granulicella sibirica</name>
    <dbReference type="NCBI Taxonomy" id="2479048"/>
    <lineage>
        <taxon>Bacteria</taxon>
        <taxon>Pseudomonadati</taxon>
        <taxon>Acidobacteriota</taxon>
        <taxon>Terriglobia</taxon>
        <taxon>Terriglobales</taxon>
        <taxon>Acidobacteriaceae</taxon>
        <taxon>Granulicella</taxon>
    </lineage>
</organism>
<dbReference type="InterPro" id="IPR017689">
    <property type="entry name" value="BamD"/>
</dbReference>
<reference evidence="7 8" key="1">
    <citation type="submission" date="2018-11" db="EMBL/GenBank/DDBJ databases">
        <authorList>
            <person name="Mardanov A.V."/>
            <person name="Ravin N.V."/>
            <person name="Dedysh S.N."/>
        </authorList>
    </citation>
    <scope>NUCLEOTIDE SEQUENCE [LARGE SCALE GENOMIC DNA]</scope>
    <source>
        <strain evidence="7 8">AF10</strain>
    </source>
</reference>
<dbReference type="OrthoDB" id="110896at2"/>
<sequence>MAKRVFFPTIRAGLSAGIIMAGWMAGGLASGTTWAQATATGTLSTGTAPAADAQPETQTEQQENKTPPPVVSTPLDKIKKDKSKEKKDKSEKVIQSKDTRAANRKLKKTDPLAGVDAKLPDKQLYDKAQAAIKRGRYDVARLDLQTLLNTYQDSQYQMRAKLAIADSWYREGGSAALTQAEQEYKDFITFFPNAPEAAEAQMRVGDIYFRQMDKPDRDYAKATHAEEEYRLMLQQFPESKLVPDAKQRLREVQEVLATREASIAAFYATRENWPATIARYQTVADTYPQFSHTDDLLVALGDAWEAEARYVRSIKLSESAKAALEKTYDGRAADAYRKVVLEHSASAHVEDAKDRLAAMNLPIPTPTPEQIAKSTELENSRGQYSLVGRARLLVFHTPDVVQTARVGEPLLTDPAPTLAPAVRKEIIEDFNTSMNPNAARPAVTATAADPNAPANAPETAAAPATPAAPLALTDVPAADAAGGSTTVMTGSPTNSTAPTTSVGAEVVSPGSNAAPLGSPADIPRSGAPAGTAATGGLPIAGPTNNTPLPAVEKAGMAPDAVNDIKPGTAPPAQTPAANGKKTKPEFDKSEESSSKHKKKKGLKKLDPL</sequence>
<evidence type="ECO:0000313" key="7">
    <source>
        <dbReference type="EMBL" id="RXH58815.1"/>
    </source>
</evidence>
<feature type="compositionally biased region" description="Basic and acidic residues" evidence="4">
    <location>
        <begin position="76"/>
        <end position="101"/>
    </location>
</feature>
<dbReference type="Proteomes" id="UP000289437">
    <property type="component" value="Unassembled WGS sequence"/>
</dbReference>
<feature type="signal peptide" evidence="5">
    <location>
        <begin position="1"/>
        <end position="35"/>
    </location>
</feature>
<dbReference type="AlphaFoldDB" id="A0A4Q0T4Z5"/>
<proteinExistence type="predicted"/>
<feature type="region of interest" description="Disordered" evidence="4">
    <location>
        <begin position="442"/>
        <end position="463"/>
    </location>
</feature>
<keyword evidence="1 5" id="KW-0732">Signal</keyword>
<dbReference type="InterPro" id="IPR039565">
    <property type="entry name" value="BamD-like"/>
</dbReference>
<keyword evidence="2" id="KW-0472">Membrane</keyword>
<dbReference type="Gene3D" id="1.25.40.10">
    <property type="entry name" value="Tetratricopeptide repeat domain"/>
    <property type="match status" value="1"/>
</dbReference>